<keyword evidence="1 2" id="KW-0238">DNA-binding</keyword>
<comment type="caution">
    <text evidence="4">The sequence shown here is derived from an EMBL/GenBank/DDBJ whole genome shotgun (WGS) entry which is preliminary data.</text>
</comment>
<feature type="DNA-binding region" description="OmpR/PhoB-type" evidence="2">
    <location>
        <begin position="25"/>
        <end position="123"/>
    </location>
</feature>
<protein>
    <submittedName>
        <fullName evidence="4">Transcriptional regulator</fullName>
    </submittedName>
</protein>
<evidence type="ECO:0000256" key="2">
    <source>
        <dbReference type="PROSITE-ProRule" id="PRU01091"/>
    </source>
</evidence>
<dbReference type="Proteomes" id="UP001596132">
    <property type="component" value="Unassembled WGS sequence"/>
</dbReference>
<dbReference type="CDD" id="cd00383">
    <property type="entry name" value="trans_reg_C"/>
    <property type="match status" value="1"/>
</dbReference>
<dbReference type="PROSITE" id="PS51755">
    <property type="entry name" value="OMPR_PHOB"/>
    <property type="match status" value="1"/>
</dbReference>
<dbReference type="RefSeq" id="WP_042640502.1">
    <property type="nucleotide sequence ID" value="NZ_CDDF01000005.1"/>
</dbReference>
<dbReference type="SMART" id="SM00862">
    <property type="entry name" value="Trans_reg_C"/>
    <property type="match status" value="1"/>
</dbReference>
<gene>
    <name evidence="4" type="ORF">ACFPVW_15730</name>
</gene>
<keyword evidence="5" id="KW-1185">Reference proteome</keyword>
<sequence>MLEFEMIKERKERAAAIYLVNKDRSIVVDLMNGTFTFLYFAGTQQSQIIRMGSREASVLRYLVSNSGYLVSKDEILNSVWHGRIVCENTVSVALSNIRKLLRRVDQDCRCLVTVARAGYIFYPYRSGFTVEVSHD</sequence>
<dbReference type="EMBL" id="JBHSPP010000016">
    <property type="protein sequence ID" value="MFC5707466.1"/>
    <property type="molecule type" value="Genomic_DNA"/>
</dbReference>
<dbReference type="InterPro" id="IPR001867">
    <property type="entry name" value="OmpR/PhoB-type_DNA-bd"/>
</dbReference>
<reference evidence="5" key="1">
    <citation type="journal article" date="2019" name="Int. J. Syst. Evol. Microbiol.">
        <title>The Global Catalogue of Microorganisms (GCM) 10K type strain sequencing project: providing services to taxonomists for standard genome sequencing and annotation.</title>
        <authorList>
            <consortium name="The Broad Institute Genomics Platform"/>
            <consortium name="The Broad Institute Genome Sequencing Center for Infectious Disease"/>
            <person name="Wu L."/>
            <person name="Ma J."/>
        </authorList>
    </citation>
    <scope>NUCLEOTIDE SEQUENCE [LARGE SCALE GENOMIC DNA]</scope>
    <source>
        <strain evidence="5">KCTC 15012</strain>
    </source>
</reference>
<feature type="domain" description="OmpR/PhoB-type" evidence="3">
    <location>
        <begin position="25"/>
        <end position="123"/>
    </location>
</feature>
<dbReference type="InterPro" id="IPR016032">
    <property type="entry name" value="Sig_transdc_resp-reg_C-effctor"/>
</dbReference>
<dbReference type="SUPFAM" id="SSF46894">
    <property type="entry name" value="C-terminal effector domain of the bipartite response regulators"/>
    <property type="match status" value="1"/>
</dbReference>
<organism evidence="4 5">
    <name type="scientific">Aeromonas eucrenophila</name>
    <dbReference type="NCBI Taxonomy" id="649"/>
    <lineage>
        <taxon>Bacteria</taxon>
        <taxon>Pseudomonadati</taxon>
        <taxon>Pseudomonadota</taxon>
        <taxon>Gammaproteobacteria</taxon>
        <taxon>Aeromonadales</taxon>
        <taxon>Aeromonadaceae</taxon>
        <taxon>Aeromonas</taxon>
    </lineage>
</organism>
<proteinExistence type="predicted"/>
<evidence type="ECO:0000313" key="4">
    <source>
        <dbReference type="EMBL" id="MFC5707466.1"/>
    </source>
</evidence>
<evidence type="ECO:0000259" key="3">
    <source>
        <dbReference type="PROSITE" id="PS51755"/>
    </source>
</evidence>
<dbReference type="Pfam" id="PF00486">
    <property type="entry name" value="Trans_reg_C"/>
    <property type="match status" value="1"/>
</dbReference>
<dbReference type="Gene3D" id="1.10.10.10">
    <property type="entry name" value="Winged helix-like DNA-binding domain superfamily/Winged helix DNA-binding domain"/>
    <property type="match status" value="1"/>
</dbReference>
<accession>A0ABW0YFJ7</accession>
<evidence type="ECO:0000313" key="5">
    <source>
        <dbReference type="Proteomes" id="UP001596132"/>
    </source>
</evidence>
<evidence type="ECO:0000256" key="1">
    <source>
        <dbReference type="ARBA" id="ARBA00023125"/>
    </source>
</evidence>
<name>A0ABW0YFJ7_9GAMM</name>
<dbReference type="InterPro" id="IPR036388">
    <property type="entry name" value="WH-like_DNA-bd_sf"/>
</dbReference>